<dbReference type="InterPro" id="IPR005299">
    <property type="entry name" value="MeTrfase_7"/>
</dbReference>
<name>A0A7I8L9S2_SPIIN</name>
<dbReference type="GO" id="GO:0008168">
    <property type="term" value="F:methyltransferase activity"/>
    <property type="evidence" value="ECO:0007669"/>
    <property type="project" value="InterPro"/>
</dbReference>
<evidence type="ECO:0000313" key="4">
    <source>
        <dbReference type="Proteomes" id="UP000663760"/>
    </source>
</evidence>
<evidence type="ECO:0000256" key="1">
    <source>
        <dbReference type="ARBA" id="ARBA00022723"/>
    </source>
</evidence>
<gene>
    <name evidence="3" type="ORF">SI8410_12016683</name>
</gene>
<keyword evidence="2" id="KW-0460">Magnesium</keyword>
<dbReference type="PANTHER" id="PTHR31009">
    <property type="entry name" value="S-ADENOSYL-L-METHIONINE:CARBOXYL METHYLTRANSFERASE FAMILY PROTEIN"/>
    <property type="match status" value="1"/>
</dbReference>
<dbReference type="OrthoDB" id="638608at2759"/>
<dbReference type="SUPFAM" id="SSF53335">
    <property type="entry name" value="S-adenosyl-L-methionine-dependent methyltransferases"/>
    <property type="match status" value="1"/>
</dbReference>
<proteinExistence type="predicted"/>
<dbReference type="GO" id="GO:0046872">
    <property type="term" value="F:metal ion binding"/>
    <property type="evidence" value="ECO:0007669"/>
    <property type="project" value="UniProtKB-KW"/>
</dbReference>
<evidence type="ECO:0000256" key="2">
    <source>
        <dbReference type="ARBA" id="ARBA00022842"/>
    </source>
</evidence>
<dbReference type="InterPro" id="IPR042086">
    <property type="entry name" value="MeTrfase_capping"/>
</dbReference>
<keyword evidence="1" id="KW-0479">Metal-binding</keyword>
<keyword evidence="4" id="KW-1185">Reference proteome</keyword>
<organism evidence="3 4">
    <name type="scientific">Spirodela intermedia</name>
    <name type="common">Intermediate duckweed</name>
    <dbReference type="NCBI Taxonomy" id="51605"/>
    <lineage>
        <taxon>Eukaryota</taxon>
        <taxon>Viridiplantae</taxon>
        <taxon>Streptophyta</taxon>
        <taxon>Embryophyta</taxon>
        <taxon>Tracheophyta</taxon>
        <taxon>Spermatophyta</taxon>
        <taxon>Magnoliopsida</taxon>
        <taxon>Liliopsida</taxon>
        <taxon>Araceae</taxon>
        <taxon>Lemnoideae</taxon>
        <taxon>Spirodela</taxon>
    </lineage>
</organism>
<reference evidence="3" key="1">
    <citation type="submission" date="2020-02" db="EMBL/GenBank/DDBJ databases">
        <authorList>
            <person name="Scholz U."/>
            <person name="Mascher M."/>
            <person name="Fiebig A."/>
        </authorList>
    </citation>
    <scope>NUCLEOTIDE SEQUENCE</scope>
</reference>
<sequence>MDIPSVMCMKGGEEETSYTKNCSLQARVIDAAKSSVDEAVVRLLCATNAQKLTIADLGCASGQNTLSVVANITDTIEQTCQRLGRFPPEVHLFLNDLPRNDFNSVFSSLQSCKAREATNLGRCFIAGVAGSFYGRLFPRRSIDFFHSSSSLHWLSQDPLKAHQKNGLLLNKGNIFISEKSLPFVLDAYSRQFKQDFSDFLKFRSIEMATGGRMVLVLIGRMGLDATSEVTRHMDVLSSALMDMVQEGYITEEKVDSFNIPLYPPCVPEVAHEILTEGSFSLDYLKVFELDYDIERKEAISNMTKGERVALSLQAVFEPLLASHFGSNIIEGLFSKFSNAIDKGNCEKERKMAYLMVSLIRKS</sequence>
<dbReference type="InterPro" id="IPR029063">
    <property type="entry name" value="SAM-dependent_MTases_sf"/>
</dbReference>
<dbReference type="AlphaFoldDB" id="A0A7I8L9S2"/>
<dbReference type="Pfam" id="PF03492">
    <property type="entry name" value="Methyltransf_7"/>
    <property type="match status" value="1"/>
</dbReference>
<accession>A0A7I8L9S2</accession>
<evidence type="ECO:0000313" key="3">
    <source>
        <dbReference type="EMBL" id="CAA7406005.1"/>
    </source>
</evidence>
<dbReference type="Gene3D" id="3.40.50.150">
    <property type="entry name" value="Vaccinia Virus protein VP39"/>
    <property type="match status" value="1"/>
</dbReference>
<dbReference type="EMBL" id="LR746275">
    <property type="protein sequence ID" value="CAA7406005.1"/>
    <property type="molecule type" value="Genomic_DNA"/>
</dbReference>
<dbReference type="Proteomes" id="UP000663760">
    <property type="component" value="Chromosome 12"/>
</dbReference>
<dbReference type="Gene3D" id="1.10.1200.270">
    <property type="entry name" value="Methyltransferase, alpha-helical capping domain"/>
    <property type="match status" value="1"/>
</dbReference>
<protein>
    <submittedName>
        <fullName evidence="3">Uncharacterized protein</fullName>
    </submittedName>
</protein>